<feature type="transmembrane region" description="Helical" evidence="7">
    <location>
        <begin position="6"/>
        <end position="24"/>
    </location>
</feature>
<comment type="subcellular location">
    <subcellularLocation>
        <location evidence="1 7">Membrane</location>
        <topology evidence="1 7">Multi-pass membrane protein</topology>
    </subcellularLocation>
</comment>
<evidence type="ECO:0000256" key="5">
    <source>
        <dbReference type="ARBA" id="ARBA00022989"/>
    </source>
</evidence>
<proteinExistence type="inferred from homology"/>
<organism evidence="9 10">
    <name type="scientific">Corynascus novoguineensis</name>
    <dbReference type="NCBI Taxonomy" id="1126955"/>
    <lineage>
        <taxon>Eukaryota</taxon>
        <taxon>Fungi</taxon>
        <taxon>Dikarya</taxon>
        <taxon>Ascomycota</taxon>
        <taxon>Pezizomycotina</taxon>
        <taxon>Sordariomycetes</taxon>
        <taxon>Sordariomycetidae</taxon>
        <taxon>Sordariales</taxon>
        <taxon>Chaetomiaceae</taxon>
        <taxon>Corynascus</taxon>
    </lineage>
</organism>
<evidence type="ECO:0000256" key="6">
    <source>
        <dbReference type="ARBA" id="ARBA00023136"/>
    </source>
</evidence>
<dbReference type="AlphaFoldDB" id="A0AAN7CPG9"/>
<keyword evidence="10" id="KW-1185">Reference proteome</keyword>
<feature type="compositionally biased region" description="Low complexity" evidence="8">
    <location>
        <begin position="323"/>
        <end position="341"/>
    </location>
</feature>
<reference evidence="9" key="2">
    <citation type="submission" date="2023-05" db="EMBL/GenBank/DDBJ databases">
        <authorList>
            <consortium name="Lawrence Berkeley National Laboratory"/>
            <person name="Steindorff A."/>
            <person name="Hensen N."/>
            <person name="Bonometti L."/>
            <person name="Westerberg I."/>
            <person name="Brannstrom I.O."/>
            <person name="Guillou S."/>
            <person name="Cros-Aarteil S."/>
            <person name="Calhoun S."/>
            <person name="Haridas S."/>
            <person name="Kuo A."/>
            <person name="Mondo S."/>
            <person name="Pangilinan J."/>
            <person name="Riley R."/>
            <person name="Labutti K."/>
            <person name="Andreopoulos B."/>
            <person name="Lipzen A."/>
            <person name="Chen C."/>
            <person name="Yanf M."/>
            <person name="Daum C."/>
            <person name="Ng V."/>
            <person name="Clum A."/>
            <person name="Ohm R."/>
            <person name="Martin F."/>
            <person name="Silar P."/>
            <person name="Natvig D."/>
            <person name="Lalanne C."/>
            <person name="Gautier V."/>
            <person name="Ament-Velasquez S.L."/>
            <person name="Kruys A."/>
            <person name="Hutchinson M.I."/>
            <person name="Powell A.J."/>
            <person name="Barry K."/>
            <person name="Miller A.N."/>
            <person name="Grigoriev I.V."/>
            <person name="Debuchy R."/>
            <person name="Gladieux P."/>
            <person name="Thoren M.H."/>
            <person name="Johannesson H."/>
        </authorList>
    </citation>
    <scope>NUCLEOTIDE SEQUENCE</scope>
    <source>
        <strain evidence="9">CBS 359.72</strain>
    </source>
</reference>
<keyword evidence="2 7" id="KW-0813">Transport</keyword>
<evidence type="ECO:0000313" key="10">
    <source>
        <dbReference type="Proteomes" id="UP001303647"/>
    </source>
</evidence>
<feature type="transmembrane region" description="Helical" evidence="7">
    <location>
        <begin position="187"/>
        <end position="210"/>
    </location>
</feature>
<keyword evidence="5 7" id="KW-1133">Transmembrane helix</keyword>
<dbReference type="PANTHER" id="PTHR11101:SF80">
    <property type="entry name" value="PHOSPHATE TRANSPORTER"/>
    <property type="match status" value="1"/>
</dbReference>
<dbReference type="GO" id="GO:0005315">
    <property type="term" value="F:phosphate transmembrane transporter activity"/>
    <property type="evidence" value="ECO:0007669"/>
    <property type="project" value="InterPro"/>
</dbReference>
<evidence type="ECO:0000256" key="4">
    <source>
        <dbReference type="ARBA" id="ARBA00022692"/>
    </source>
</evidence>
<comment type="function">
    <text evidence="7">Sodium-phosphate symporter.</text>
</comment>
<reference evidence="9" key="1">
    <citation type="journal article" date="2023" name="Mol. Phylogenet. Evol.">
        <title>Genome-scale phylogeny and comparative genomics of the fungal order Sordariales.</title>
        <authorList>
            <person name="Hensen N."/>
            <person name="Bonometti L."/>
            <person name="Westerberg I."/>
            <person name="Brannstrom I.O."/>
            <person name="Guillou S."/>
            <person name="Cros-Aarteil S."/>
            <person name="Calhoun S."/>
            <person name="Haridas S."/>
            <person name="Kuo A."/>
            <person name="Mondo S."/>
            <person name="Pangilinan J."/>
            <person name="Riley R."/>
            <person name="LaButti K."/>
            <person name="Andreopoulos B."/>
            <person name="Lipzen A."/>
            <person name="Chen C."/>
            <person name="Yan M."/>
            <person name="Daum C."/>
            <person name="Ng V."/>
            <person name="Clum A."/>
            <person name="Steindorff A."/>
            <person name="Ohm R.A."/>
            <person name="Martin F."/>
            <person name="Silar P."/>
            <person name="Natvig D.O."/>
            <person name="Lalanne C."/>
            <person name="Gautier V."/>
            <person name="Ament-Velasquez S.L."/>
            <person name="Kruys A."/>
            <person name="Hutchinson M.I."/>
            <person name="Powell A.J."/>
            <person name="Barry K."/>
            <person name="Miller A.N."/>
            <person name="Grigoriev I.V."/>
            <person name="Debuchy R."/>
            <person name="Gladieux P."/>
            <person name="Hiltunen Thoren M."/>
            <person name="Johannesson H."/>
        </authorList>
    </citation>
    <scope>NUCLEOTIDE SEQUENCE</scope>
    <source>
        <strain evidence="9">CBS 359.72</strain>
    </source>
</reference>
<accession>A0AAN7CPG9</accession>
<comment type="similarity">
    <text evidence="7">Belongs to the inorganic phosphate transporter (PiT) (TC 2.A.20) family.</text>
</comment>
<dbReference type="InterPro" id="IPR001204">
    <property type="entry name" value="Phos_transporter"/>
</dbReference>
<dbReference type="PANTHER" id="PTHR11101">
    <property type="entry name" value="PHOSPHATE TRANSPORTER"/>
    <property type="match status" value="1"/>
</dbReference>
<feature type="transmembrane region" description="Helical" evidence="7">
    <location>
        <begin position="44"/>
        <end position="64"/>
    </location>
</feature>
<keyword evidence="6 7" id="KW-0472">Membrane</keyword>
<gene>
    <name evidence="9" type="ORF">C7999DRAFT_34142</name>
</gene>
<evidence type="ECO:0000256" key="8">
    <source>
        <dbReference type="SAM" id="MobiDB-lite"/>
    </source>
</evidence>
<feature type="transmembrane region" description="Helical" evidence="7">
    <location>
        <begin position="564"/>
        <end position="589"/>
    </location>
</feature>
<dbReference type="EMBL" id="MU857699">
    <property type="protein sequence ID" value="KAK4245515.1"/>
    <property type="molecule type" value="Genomic_DNA"/>
</dbReference>
<evidence type="ECO:0000256" key="3">
    <source>
        <dbReference type="ARBA" id="ARBA00022592"/>
    </source>
</evidence>
<keyword evidence="3 7" id="KW-0592">Phosphate transport</keyword>
<feature type="transmembrane region" description="Helical" evidence="7">
    <location>
        <begin position="477"/>
        <end position="495"/>
    </location>
</feature>
<evidence type="ECO:0000313" key="9">
    <source>
        <dbReference type="EMBL" id="KAK4245515.1"/>
    </source>
</evidence>
<evidence type="ECO:0000256" key="7">
    <source>
        <dbReference type="RuleBase" id="RU363058"/>
    </source>
</evidence>
<feature type="transmembrane region" description="Helical" evidence="7">
    <location>
        <begin position="116"/>
        <end position="135"/>
    </location>
</feature>
<dbReference type="Proteomes" id="UP001303647">
    <property type="component" value="Unassembled WGS sequence"/>
</dbReference>
<feature type="region of interest" description="Disordered" evidence="8">
    <location>
        <begin position="306"/>
        <end position="369"/>
    </location>
</feature>
<evidence type="ECO:0000256" key="2">
    <source>
        <dbReference type="ARBA" id="ARBA00022448"/>
    </source>
</evidence>
<dbReference type="Pfam" id="PF01384">
    <property type="entry name" value="PHO4"/>
    <property type="match status" value="1"/>
</dbReference>
<feature type="transmembrane region" description="Helical" evidence="7">
    <location>
        <begin position="155"/>
        <end position="175"/>
    </location>
</feature>
<comment type="caution">
    <text evidence="9">The sequence shown here is derived from an EMBL/GenBank/DDBJ whole genome shotgun (WGS) entry which is preliminary data.</text>
</comment>
<protein>
    <recommendedName>
        <fullName evidence="7">Phosphate transporter</fullName>
    </recommendedName>
</protein>
<evidence type="ECO:0000256" key="1">
    <source>
        <dbReference type="ARBA" id="ARBA00004141"/>
    </source>
</evidence>
<dbReference type="GO" id="GO:0016020">
    <property type="term" value="C:membrane"/>
    <property type="evidence" value="ECO:0007669"/>
    <property type="project" value="UniProtKB-SubCell"/>
</dbReference>
<dbReference type="GO" id="GO:0035435">
    <property type="term" value="P:phosphate ion transmembrane transport"/>
    <property type="evidence" value="ECO:0007669"/>
    <property type="project" value="TreeGrafter"/>
</dbReference>
<name>A0AAN7CPG9_9PEZI</name>
<keyword evidence="4 7" id="KW-0812">Transmembrane</keyword>
<feature type="transmembrane region" description="Helical" evidence="7">
    <location>
        <begin position="225"/>
        <end position="249"/>
    </location>
</feature>
<sequence length="598" mass="64232">MPLHQFDYIFAVGIIFAALDAWNIGANDVANSWATSVASQSVTYLQAMILASAMEFAGCVGVGARVADTIRTKIVDTTLFADDPAILMLGMVCAVVASSIYLTFATRVGMPVSTTHSILGGVIGMGVASVGANGIQWVGSGSGTGAINSGVVQVFLAWIIAPGLSGCFAAILFLVTKYSVLLRRNPAIWALRVVPIYFALTAMLLTMLLLWKGGSYEVNLTEPEIAGTIVGVGAAFGLLTAITLVPWMYRVVIKEDWQLRWYHIPLGPLLLRRGDVPPPPEDADPAIKDYYEGRLTKEELEAKKATQRGDVEILGGGGDAADKTANGETAAAAEKAANVDGSDAASAERPNQSPLANVRKPPKKLVGPKPDDKWYEGRVLFWYVKWALLRGIDQDVVHAESTNSKLAKGLEEVHAHAQRFDNRTEYMYSFLQIMTAATASFTHGANDIANAIGPFATVYQIWSEGALPATGKSEVPVWILCFGGAMLVIGVWTYGYNIMRNLGNRLTLQSPARGFSMELGSAITVILATRLKLPVSTTQCITGATVGVGLCSGTWRTVNWRMVLWIYLGWFITLPVTGIISGCLMGIIINAPRWGYSG</sequence>
<feature type="transmembrane region" description="Helical" evidence="7">
    <location>
        <begin position="84"/>
        <end position="104"/>
    </location>
</feature>